<name>A0ABM8BWE5_9MOLU</name>
<dbReference type="EMBL" id="AP026933">
    <property type="protein sequence ID" value="BDT04215.1"/>
    <property type="molecule type" value="Genomic_DNA"/>
</dbReference>
<protein>
    <submittedName>
        <fullName evidence="1">Uncharacterized protein</fullName>
    </submittedName>
</protein>
<dbReference type="Proteomes" id="UP001163387">
    <property type="component" value="Chromosome"/>
</dbReference>
<keyword evidence="2" id="KW-1185">Reference proteome</keyword>
<sequence length="177" mass="20411">MRKTINILTVGIFSLATSTTILTSMNHFNSSKNDLQKANATTNQTSLFNNQYQYLNNSDWITNQSTTDHKFYSYDTSALKSYTFTNARNVFLVDTTGNLVYNTKFTIPNEDKLNIENTKQEMNSHKKVTSLKSNPNYSDAYNFSEYQQNNFIGDNNWTYLQFGGLEEMFSNLCNLQK</sequence>
<proteinExistence type="predicted"/>
<reference evidence="1 2" key="1">
    <citation type="journal article" date="2022" name="Front. Microbiol.">
        <title>Male-killing mechanisms vary between Spiroplasma species.</title>
        <authorList>
            <person name="Arai H."/>
            <person name="Inoue M."/>
            <person name="Kageyama D."/>
        </authorList>
    </citation>
    <scope>NUCLEOTIDE SEQUENCE [LARGE SCALE GENOMIC DNA]</scope>
    <source>
        <strain evidence="2">sHm</strain>
    </source>
</reference>
<evidence type="ECO:0000313" key="2">
    <source>
        <dbReference type="Proteomes" id="UP001163387"/>
    </source>
</evidence>
<gene>
    <name evidence="1" type="ORF">SHM_18610</name>
</gene>
<evidence type="ECO:0000313" key="1">
    <source>
        <dbReference type="EMBL" id="BDT04215.1"/>
    </source>
</evidence>
<dbReference type="RefSeq" id="WP_281748088.1">
    <property type="nucleotide sequence ID" value="NZ_AP026933.1"/>
</dbReference>
<organism evidence="1 2">
    <name type="scientific">Spiroplasma ixodetis</name>
    <dbReference type="NCBI Taxonomy" id="2141"/>
    <lineage>
        <taxon>Bacteria</taxon>
        <taxon>Bacillati</taxon>
        <taxon>Mycoplasmatota</taxon>
        <taxon>Mollicutes</taxon>
        <taxon>Entomoplasmatales</taxon>
        <taxon>Spiroplasmataceae</taxon>
        <taxon>Spiroplasma</taxon>
    </lineage>
</organism>
<accession>A0ABM8BWE5</accession>